<evidence type="ECO:0000256" key="7">
    <source>
        <dbReference type="ARBA" id="ARBA00023034"/>
    </source>
</evidence>
<keyword evidence="8" id="KW-0472">Membrane</keyword>
<keyword evidence="9" id="KW-0325">Glycoprotein</keyword>
<dbReference type="OrthoDB" id="514299at2759"/>
<keyword evidence="5" id="KW-0735">Signal-anchor</keyword>
<dbReference type="KEGG" id="aplc:110985022"/>
<evidence type="ECO:0000256" key="9">
    <source>
        <dbReference type="ARBA" id="ARBA00023180"/>
    </source>
</evidence>
<evidence type="ECO:0000256" key="8">
    <source>
        <dbReference type="ARBA" id="ARBA00023136"/>
    </source>
</evidence>
<dbReference type="PANTHER" id="PTHR14647">
    <property type="entry name" value="GALACTOSE-3-O-SULFOTRANSFERASE"/>
    <property type="match status" value="1"/>
</dbReference>
<dbReference type="InterPro" id="IPR027417">
    <property type="entry name" value="P-loop_NTPase"/>
</dbReference>
<dbReference type="Gene3D" id="3.40.50.300">
    <property type="entry name" value="P-loop containing nucleotide triphosphate hydrolases"/>
    <property type="match status" value="1"/>
</dbReference>
<feature type="coiled-coil region" evidence="10">
    <location>
        <begin position="385"/>
        <end position="412"/>
    </location>
</feature>
<evidence type="ECO:0000256" key="10">
    <source>
        <dbReference type="SAM" id="Coils"/>
    </source>
</evidence>
<keyword evidence="10" id="KW-0175">Coiled coil</keyword>
<keyword evidence="7" id="KW-0333">Golgi apparatus</keyword>
<reference evidence="13" key="1">
    <citation type="submission" date="2025-08" db="UniProtKB">
        <authorList>
            <consortium name="RefSeq"/>
        </authorList>
    </citation>
    <scope>IDENTIFICATION</scope>
</reference>
<comment type="similarity">
    <text evidence="2">Belongs to the galactose-3-O-sulfotransferase family.</text>
</comment>
<dbReference type="RefSeq" id="XP_022101403.1">
    <property type="nucleotide sequence ID" value="XM_022245711.1"/>
</dbReference>
<dbReference type="SUPFAM" id="SSF52540">
    <property type="entry name" value="P-loop containing nucleoside triphosphate hydrolases"/>
    <property type="match status" value="1"/>
</dbReference>
<evidence type="ECO:0000256" key="1">
    <source>
        <dbReference type="ARBA" id="ARBA00004323"/>
    </source>
</evidence>
<dbReference type="GeneID" id="110985022"/>
<feature type="compositionally biased region" description="Polar residues" evidence="11">
    <location>
        <begin position="107"/>
        <end position="122"/>
    </location>
</feature>
<dbReference type="InterPro" id="IPR009729">
    <property type="entry name" value="Gal-3-0_sulfotransfrase"/>
</dbReference>
<keyword evidence="4" id="KW-0812">Transmembrane</keyword>
<evidence type="ECO:0000313" key="12">
    <source>
        <dbReference type="Proteomes" id="UP000694845"/>
    </source>
</evidence>
<evidence type="ECO:0000256" key="11">
    <source>
        <dbReference type="SAM" id="MobiDB-lite"/>
    </source>
</evidence>
<evidence type="ECO:0000256" key="6">
    <source>
        <dbReference type="ARBA" id="ARBA00022989"/>
    </source>
</evidence>
<evidence type="ECO:0000256" key="4">
    <source>
        <dbReference type="ARBA" id="ARBA00022692"/>
    </source>
</evidence>
<comment type="subcellular location">
    <subcellularLocation>
        <location evidence="1">Golgi apparatus membrane</location>
        <topology evidence="1">Single-pass type II membrane protein</topology>
    </subcellularLocation>
</comment>
<dbReference type="GO" id="GO:0000139">
    <property type="term" value="C:Golgi membrane"/>
    <property type="evidence" value="ECO:0007669"/>
    <property type="project" value="UniProtKB-SubCell"/>
</dbReference>
<organism evidence="12 13">
    <name type="scientific">Acanthaster planci</name>
    <name type="common">Crown-of-thorns starfish</name>
    <dbReference type="NCBI Taxonomy" id="133434"/>
    <lineage>
        <taxon>Eukaryota</taxon>
        <taxon>Metazoa</taxon>
        <taxon>Echinodermata</taxon>
        <taxon>Eleutherozoa</taxon>
        <taxon>Asterozoa</taxon>
        <taxon>Asteroidea</taxon>
        <taxon>Valvatacea</taxon>
        <taxon>Valvatida</taxon>
        <taxon>Acanthasteridae</taxon>
        <taxon>Acanthaster</taxon>
    </lineage>
</organism>
<evidence type="ECO:0000256" key="5">
    <source>
        <dbReference type="ARBA" id="ARBA00022968"/>
    </source>
</evidence>
<gene>
    <name evidence="13" type="primary">LOC110985022</name>
</gene>
<evidence type="ECO:0000313" key="13">
    <source>
        <dbReference type="RefSeq" id="XP_022101403.1"/>
    </source>
</evidence>
<dbReference type="PANTHER" id="PTHR14647:SF86">
    <property type="entry name" value="GALACTOSE-3-O-SULFOTRANSFERASE"/>
    <property type="match status" value="1"/>
</dbReference>
<dbReference type="Pfam" id="PF06990">
    <property type="entry name" value="Gal-3-0_sulfotr"/>
    <property type="match status" value="1"/>
</dbReference>
<dbReference type="Proteomes" id="UP000694845">
    <property type="component" value="Unplaced"/>
</dbReference>
<dbReference type="GO" id="GO:0001733">
    <property type="term" value="F:galactosylceramide sulfotransferase activity"/>
    <property type="evidence" value="ECO:0007669"/>
    <property type="project" value="InterPro"/>
</dbReference>
<proteinExistence type="inferred from homology"/>
<evidence type="ECO:0000256" key="2">
    <source>
        <dbReference type="ARBA" id="ARBA00008124"/>
    </source>
</evidence>
<accession>A0A8B7Z6Y1</accession>
<dbReference type="GO" id="GO:0009247">
    <property type="term" value="P:glycolipid biosynthetic process"/>
    <property type="evidence" value="ECO:0007669"/>
    <property type="project" value="InterPro"/>
</dbReference>
<keyword evidence="12" id="KW-1185">Reference proteome</keyword>
<protein>
    <submittedName>
        <fullName evidence="13">Galactosylceramide sulfotransferase-like isoform X1</fullName>
    </submittedName>
</protein>
<keyword evidence="3" id="KW-0808">Transferase</keyword>
<dbReference type="AlphaFoldDB" id="A0A8B7Z6Y1"/>
<sequence length="473" mass="53343">MSIMKAFLGTLILVTVFTVISLMYLTRNKDRASSGSHRIHVKSRNPVTSQALWTSLLPSKAVSREQAAGSSSERRVLSPNLSMTKKGQAVENLVGKQGLKNLGARGTNFTRPRASVTSTGSNKSKEVEVPQGTEQSSCEEQKNILLLKTHKTGSSTLQNVLYRFGDARHLTFALPKVDVYMGCPVKFKPSFALPSPTGTYNILANHARFHRENMKKVMAPGTKFITILRYPPKQFESMYSFYAMERTYRCPLEKFASSPRTFYEKYSPKNPRHSALNPMLYDLGLDSSAMGDSAAVDQWIQSLGESFELVLIAEHLKESLILLKDLMCWTFDDITYFTSNARSGMLVKRLSPATEQGLLEWHSGDFQLYRHFNAVLWTKVEQYGVRRMAADVAELEQRNRELKSRCLQGKKEVSEMSGRTLVERYVLRPEAKKDMQCKRITYSAVDYLNILKNKMKLQRPGKITVVKSTGGGA</sequence>
<name>A0A8B7Z6Y1_ACAPL</name>
<evidence type="ECO:0000256" key="3">
    <source>
        <dbReference type="ARBA" id="ARBA00022679"/>
    </source>
</evidence>
<feature type="region of interest" description="Disordered" evidence="11">
    <location>
        <begin position="101"/>
        <end position="135"/>
    </location>
</feature>
<keyword evidence="6" id="KW-1133">Transmembrane helix</keyword>